<comment type="caution">
    <text evidence="8">The sequence shown here is derived from an EMBL/GenBank/DDBJ whole genome shotgun (WGS) entry which is preliminary data.</text>
</comment>
<reference evidence="8 9" key="1">
    <citation type="submission" date="2022-12" db="EMBL/GenBank/DDBJ databases">
        <title>Genomic features and morphological characterization of a novel Knufia sp. strain isolated from spacecraft assembly facility.</title>
        <authorList>
            <person name="Teixeira M."/>
            <person name="Chander A.M."/>
            <person name="Stajich J.E."/>
            <person name="Venkateswaran K."/>
        </authorList>
    </citation>
    <scope>NUCLEOTIDE SEQUENCE [LARGE SCALE GENOMIC DNA]</scope>
    <source>
        <strain evidence="8 9">FJI-L2-BK-P2</strain>
    </source>
</reference>
<dbReference type="Gene3D" id="3.30.200.20">
    <property type="entry name" value="Phosphorylase Kinase, domain 1"/>
    <property type="match status" value="1"/>
</dbReference>
<keyword evidence="8" id="KW-0808">Transferase</keyword>
<dbReference type="InterPro" id="IPR011009">
    <property type="entry name" value="Kinase-like_dom_sf"/>
</dbReference>
<name>A0AAN8EPG8_9EURO</name>
<evidence type="ECO:0000256" key="3">
    <source>
        <dbReference type="ARBA" id="ARBA00022741"/>
    </source>
</evidence>
<dbReference type="InterPro" id="IPR000719">
    <property type="entry name" value="Prot_kinase_dom"/>
</dbReference>
<keyword evidence="9" id="KW-1185">Reference proteome</keyword>
<dbReference type="GO" id="GO:0000307">
    <property type="term" value="C:cyclin-dependent protein kinase holoenzyme complex"/>
    <property type="evidence" value="ECO:0007669"/>
    <property type="project" value="TreeGrafter"/>
</dbReference>
<dbReference type="InterPro" id="IPR008271">
    <property type="entry name" value="Ser/Thr_kinase_AS"/>
</dbReference>
<dbReference type="PROSITE" id="PS50011">
    <property type="entry name" value="PROTEIN_KINASE_DOM"/>
    <property type="match status" value="1"/>
</dbReference>
<evidence type="ECO:0000256" key="4">
    <source>
        <dbReference type="ARBA" id="ARBA00022840"/>
    </source>
</evidence>
<dbReference type="GO" id="GO:0000082">
    <property type="term" value="P:G1/S transition of mitotic cell cycle"/>
    <property type="evidence" value="ECO:0007669"/>
    <property type="project" value="TreeGrafter"/>
</dbReference>
<dbReference type="GO" id="GO:0010389">
    <property type="term" value="P:regulation of G2/M transition of mitotic cell cycle"/>
    <property type="evidence" value="ECO:0007669"/>
    <property type="project" value="TreeGrafter"/>
</dbReference>
<evidence type="ECO:0000256" key="2">
    <source>
        <dbReference type="ARBA" id="ARBA00012425"/>
    </source>
</evidence>
<dbReference type="GO" id="GO:0005634">
    <property type="term" value="C:nucleus"/>
    <property type="evidence" value="ECO:0007669"/>
    <property type="project" value="TreeGrafter"/>
</dbReference>
<dbReference type="Pfam" id="PF00069">
    <property type="entry name" value="Pkinase"/>
    <property type="match status" value="1"/>
</dbReference>
<evidence type="ECO:0000259" key="7">
    <source>
        <dbReference type="PROSITE" id="PS50011"/>
    </source>
</evidence>
<keyword evidence="4" id="KW-0067">ATP-binding</keyword>
<dbReference type="FunFam" id="1.10.510.10:FF:000924">
    <property type="entry name" value="Cell division protein kinase (Ctk1), putative"/>
    <property type="match status" value="1"/>
</dbReference>
<dbReference type="PROSITE" id="PS00108">
    <property type="entry name" value="PROTEIN_KINASE_ST"/>
    <property type="match status" value="1"/>
</dbReference>
<protein>
    <recommendedName>
        <fullName evidence="2">cyclin-dependent kinase</fullName>
        <ecNumber evidence="2">2.7.11.22</ecNumber>
    </recommendedName>
</protein>
<accession>A0AAN8EPG8</accession>
<evidence type="ECO:0000256" key="6">
    <source>
        <dbReference type="ARBA" id="ARBA00048367"/>
    </source>
</evidence>
<dbReference type="AlphaFoldDB" id="A0AAN8EPG8"/>
<dbReference type="Proteomes" id="UP001316803">
    <property type="component" value="Unassembled WGS sequence"/>
</dbReference>
<evidence type="ECO:0000256" key="1">
    <source>
        <dbReference type="ARBA" id="ARBA00006485"/>
    </source>
</evidence>
<dbReference type="GO" id="GO:0005524">
    <property type="term" value="F:ATP binding"/>
    <property type="evidence" value="ECO:0007669"/>
    <property type="project" value="UniProtKB-KW"/>
</dbReference>
<keyword evidence="8" id="KW-0418">Kinase</keyword>
<comment type="catalytic activity">
    <reaction evidence="6">
        <text>L-seryl-[protein] + ATP = O-phospho-L-seryl-[protein] + ADP + H(+)</text>
        <dbReference type="Rhea" id="RHEA:17989"/>
        <dbReference type="Rhea" id="RHEA-COMP:9863"/>
        <dbReference type="Rhea" id="RHEA-COMP:11604"/>
        <dbReference type="ChEBI" id="CHEBI:15378"/>
        <dbReference type="ChEBI" id="CHEBI:29999"/>
        <dbReference type="ChEBI" id="CHEBI:30616"/>
        <dbReference type="ChEBI" id="CHEBI:83421"/>
        <dbReference type="ChEBI" id="CHEBI:456216"/>
        <dbReference type="EC" id="2.7.11.22"/>
    </reaction>
</comment>
<dbReference type="Gene3D" id="1.10.510.10">
    <property type="entry name" value="Transferase(Phosphotransferase) domain 1"/>
    <property type="match status" value="1"/>
</dbReference>
<dbReference type="GO" id="GO:0030332">
    <property type="term" value="F:cyclin binding"/>
    <property type="evidence" value="ECO:0007669"/>
    <property type="project" value="TreeGrafter"/>
</dbReference>
<comment type="catalytic activity">
    <reaction evidence="5">
        <text>L-threonyl-[protein] + ATP = O-phospho-L-threonyl-[protein] + ADP + H(+)</text>
        <dbReference type="Rhea" id="RHEA:46608"/>
        <dbReference type="Rhea" id="RHEA-COMP:11060"/>
        <dbReference type="Rhea" id="RHEA-COMP:11605"/>
        <dbReference type="ChEBI" id="CHEBI:15378"/>
        <dbReference type="ChEBI" id="CHEBI:30013"/>
        <dbReference type="ChEBI" id="CHEBI:30616"/>
        <dbReference type="ChEBI" id="CHEBI:61977"/>
        <dbReference type="ChEBI" id="CHEBI:456216"/>
        <dbReference type="EC" id="2.7.11.22"/>
    </reaction>
</comment>
<evidence type="ECO:0000313" key="9">
    <source>
        <dbReference type="Proteomes" id="UP001316803"/>
    </source>
</evidence>
<evidence type="ECO:0000313" key="8">
    <source>
        <dbReference type="EMBL" id="KAK5958165.1"/>
    </source>
</evidence>
<dbReference type="EC" id="2.7.11.22" evidence="2"/>
<dbReference type="GO" id="GO:0004693">
    <property type="term" value="F:cyclin-dependent protein serine/threonine kinase activity"/>
    <property type="evidence" value="ECO:0007669"/>
    <property type="project" value="UniProtKB-EC"/>
</dbReference>
<evidence type="ECO:0000256" key="5">
    <source>
        <dbReference type="ARBA" id="ARBA00047811"/>
    </source>
</evidence>
<dbReference type="GO" id="GO:0007165">
    <property type="term" value="P:signal transduction"/>
    <property type="evidence" value="ECO:0007669"/>
    <property type="project" value="TreeGrafter"/>
</dbReference>
<dbReference type="PANTHER" id="PTHR24056">
    <property type="entry name" value="CELL DIVISION PROTEIN KINASE"/>
    <property type="match status" value="1"/>
</dbReference>
<dbReference type="PANTHER" id="PTHR24056:SF576">
    <property type="entry name" value="SERINE_THREONINE-PROTEIN KINASE CSK1"/>
    <property type="match status" value="1"/>
</dbReference>
<keyword evidence="3" id="KW-0547">Nucleotide-binding</keyword>
<dbReference type="EMBL" id="JAKLMC020000001">
    <property type="protein sequence ID" value="KAK5958165.1"/>
    <property type="molecule type" value="Genomic_DNA"/>
</dbReference>
<comment type="similarity">
    <text evidence="1">Belongs to the protein kinase superfamily. CMGC Ser/Thr protein kinase family. CDC2/CDKX subfamily.</text>
</comment>
<dbReference type="InterPro" id="IPR050108">
    <property type="entry name" value="CDK"/>
</dbReference>
<feature type="domain" description="Protein kinase" evidence="7">
    <location>
        <begin position="92"/>
        <end position="384"/>
    </location>
</feature>
<dbReference type="GO" id="GO:0010468">
    <property type="term" value="P:regulation of gene expression"/>
    <property type="evidence" value="ECO:0007669"/>
    <property type="project" value="TreeGrafter"/>
</dbReference>
<organism evidence="8 9">
    <name type="scientific">Knufia fluminis</name>
    <dbReference type="NCBI Taxonomy" id="191047"/>
    <lineage>
        <taxon>Eukaryota</taxon>
        <taxon>Fungi</taxon>
        <taxon>Dikarya</taxon>
        <taxon>Ascomycota</taxon>
        <taxon>Pezizomycotina</taxon>
        <taxon>Eurotiomycetes</taxon>
        <taxon>Chaetothyriomycetidae</taxon>
        <taxon>Chaetothyriales</taxon>
        <taxon>Trichomeriaceae</taxon>
        <taxon>Knufia</taxon>
    </lineage>
</organism>
<proteinExistence type="inferred from homology"/>
<sequence>MDVSFSKRFENIMKITKHLCEQGKNASIAKAEASNIEEQFLKVANTTDEYQELCDDYVEVHQAIPTPTTIGLDNEAMPDEIFNTDGPTLGKYEWATFHSDGQASTVYKAKSTNVDAMEKVMALKVMRPDHMEPPHNAHREARILEKARNDNVIPLLESFQQSGGRLVLVFPFLRQDLENLLRTDSLTKAQSRTVFEGLFGALAHLHSFGIIHRDIKPSNILLKSMDGPAYLIDFGISWAEGDPDSEDPAKKMTDVGTTAYRPPEILFGHRAYDSSLDMWAAGCVVAEMVTKDHSQLFDAGDLGSELVLIKSIFSTLGTPTDDDWPSAKKYPDWGKVKWKEFPAKPWKEILPGASKTAIDFVSRTVCYETTRRMTAVQALSHPIAEEFA</sequence>
<gene>
    <name evidence="8" type="primary">CSK1</name>
    <name evidence="8" type="ORF">OHC33_000006</name>
</gene>
<dbReference type="SUPFAM" id="SSF56112">
    <property type="entry name" value="Protein kinase-like (PK-like)"/>
    <property type="match status" value="1"/>
</dbReference>
<dbReference type="SMART" id="SM00220">
    <property type="entry name" value="S_TKc"/>
    <property type="match status" value="1"/>
</dbReference>
<dbReference type="GO" id="GO:0005737">
    <property type="term" value="C:cytoplasm"/>
    <property type="evidence" value="ECO:0007669"/>
    <property type="project" value="TreeGrafter"/>
</dbReference>